<proteinExistence type="predicted"/>
<accession>A0A0T7J3K7</accession>
<evidence type="ECO:0000313" key="2">
    <source>
        <dbReference type="Proteomes" id="UP000314107"/>
    </source>
</evidence>
<dbReference type="RefSeq" id="WP_001865204.1">
    <property type="nucleotide sequence ID" value="NZ_AP026920.1"/>
</dbReference>
<dbReference type="EMBL" id="CABDQT010000004">
    <property type="protein sequence ID" value="VTH28461.1"/>
    <property type="molecule type" value="Genomic_DNA"/>
</dbReference>
<gene>
    <name evidence="1" type="ORF">SAMEA3171064_00601</name>
</gene>
<protein>
    <submittedName>
        <fullName evidence="1">Uncharacterized protein</fullName>
    </submittedName>
</protein>
<organism evidence="1 2">
    <name type="scientific">Streptococcus pneumoniae</name>
    <dbReference type="NCBI Taxonomy" id="1313"/>
    <lineage>
        <taxon>Bacteria</taxon>
        <taxon>Bacillati</taxon>
        <taxon>Bacillota</taxon>
        <taxon>Bacilli</taxon>
        <taxon>Lactobacillales</taxon>
        <taxon>Streptococcaceae</taxon>
        <taxon>Streptococcus</taxon>
    </lineage>
</organism>
<reference evidence="1 2" key="1">
    <citation type="submission" date="2019-04" db="EMBL/GenBank/DDBJ databases">
        <authorList>
            <consortium name="Pathogen Informatics"/>
        </authorList>
    </citation>
    <scope>NUCLEOTIDE SEQUENCE [LARGE SCALE GENOMIC DNA]</scope>
    <source>
        <strain evidence="1 2">GPSC129</strain>
    </source>
</reference>
<evidence type="ECO:0000313" key="1">
    <source>
        <dbReference type="EMBL" id="VTH28461.1"/>
    </source>
</evidence>
<dbReference type="Proteomes" id="UP000314107">
    <property type="component" value="Unassembled WGS sequence"/>
</dbReference>
<dbReference type="OrthoDB" id="2229421at2"/>
<name>A0A0T7J3K7_STREE</name>
<dbReference type="AlphaFoldDB" id="A0A0T7J3K7"/>
<sequence length="94" mass="10736">MEFIKVKVDLQCPFCGNCKVVKVGAHRKAITCPSCKQAVFLSWATGIEGETDEHGYYFHAVEPFNIRKINQEFQDAFEDAPPKHSFTIRNKMRG</sequence>